<dbReference type="InterPro" id="IPR010095">
    <property type="entry name" value="Cas12f1-like_TNB"/>
</dbReference>
<accession>A0ABU4UDB8</accession>
<gene>
    <name evidence="3" type="ORF">QLH52_05970</name>
</gene>
<protein>
    <submittedName>
        <fullName evidence="3">Zinc ribbon domain-containing protein</fullName>
    </submittedName>
</protein>
<sequence>MIRTYKYSLKAPENFAEDCEDELRRMNDLWNRLIEIDRQRERSFKDLCRSTSAEYAAAQDEIEALREPIDNLYDAIRAERIATRSKEPSDELRARRDELLGRRKALWEICKAIQKAIPKESQAPINEVYKTNVKLARQQSGCFWGNYNAVIESFETAKSKAIKDGGRLHFKSFDGSGRFVNQIQGGMTVTELLAGSHSQAQLTNLVTTNKTKGRFAFTAFTGKDDAGKRFRRQLFSEINYHRPIPADGVIKAVEVVKVPHDGKQKYKWHACFTVALPEVDIKHPKRNIAGVNLGWRQFGGRLRVAVVVDDAGKKTEYFVPAELVSKFEAAETIQKAADDARNEMLSWLRTFYQDNRDEAPQEWRESIQGLLRNRPSVDAANHLMTIWRECVFAQEESRRYAAWLKSDAALRRSYTGCRQNAVKWREEIYRHIAKELAERYAVLAVTDTPLSTMSRTKAKDDLAVDNALPESARRNRVIAAIYSLKEWIGKQAAKTGSTVETITSKMTATCHKCGYVAEKRLRGSQYATCKSCGSELELDENAAINCRNHASGAVLISDKPEKTGRFQRAKMAENDTARKIGDNASPLVT</sequence>
<reference evidence="3 4" key="1">
    <citation type="submission" date="2023-11" db="EMBL/GenBank/DDBJ databases">
        <authorList>
            <person name="Ouyang M.-Y."/>
        </authorList>
    </citation>
    <scope>NUCLEOTIDE SEQUENCE [LARGE SCALE GENOMIC DNA]</scope>
    <source>
        <strain evidence="3 4">OY6</strain>
    </source>
</reference>
<keyword evidence="4" id="KW-1185">Reference proteome</keyword>
<dbReference type="Pfam" id="PF07282">
    <property type="entry name" value="Cas12f1-like_TNB"/>
    <property type="match status" value="1"/>
</dbReference>
<organism evidence="3 4">
    <name type="scientific">Methylomonas defluvii</name>
    <dbReference type="NCBI Taxonomy" id="3045149"/>
    <lineage>
        <taxon>Bacteria</taxon>
        <taxon>Pseudomonadati</taxon>
        <taxon>Pseudomonadota</taxon>
        <taxon>Gammaproteobacteria</taxon>
        <taxon>Methylococcales</taxon>
        <taxon>Methylococcaceae</taxon>
        <taxon>Methylomonas</taxon>
    </lineage>
</organism>
<evidence type="ECO:0000313" key="3">
    <source>
        <dbReference type="EMBL" id="MDX8126820.1"/>
    </source>
</evidence>
<keyword evidence="1" id="KW-0238">DNA-binding</keyword>
<evidence type="ECO:0000259" key="2">
    <source>
        <dbReference type="Pfam" id="PF07282"/>
    </source>
</evidence>
<dbReference type="EMBL" id="JAXARY010000004">
    <property type="protein sequence ID" value="MDX8126820.1"/>
    <property type="molecule type" value="Genomic_DNA"/>
</dbReference>
<evidence type="ECO:0000313" key="4">
    <source>
        <dbReference type="Proteomes" id="UP001284537"/>
    </source>
</evidence>
<name>A0ABU4UDB8_9GAMM</name>
<proteinExistence type="predicted"/>
<dbReference type="Proteomes" id="UP001284537">
    <property type="component" value="Unassembled WGS sequence"/>
</dbReference>
<dbReference type="RefSeq" id="WP_319960910.1">
    <property type="nucleotide sequence ID" value="NZ_JAXARY010000004.1"/>
</dbReference>
<evidence type="ECO:0000256" key="1">
    <source>
        <dbReference type="ARBA" id="ARBA00023125"/>
    </source>
</evidence>
<feature type="domain" description="Cas12f1-like TNB" evidence="2">
    <location>
        <begin position="482"/>
        <end position="545"/>
    </location>
</feature>
<comment type="caution">
    <text evidence="3">The sequence shown here is derived from an EMBL/GenBank/DDBJ whole genome shotgun (WGS) entry which is preliminary data.</text>
</comment>